<comment type="caution">
    <text evidence="2">The sequence shown here is derived from an EMBL/GenBank/DDBJ whole genome shotgun (WGS) entry which is preliminary data.</text>
</comment>
<dbReference type="Proteomes" id="UP000283269">
    <property type="component" value="Unassembled WGS sequence"/>
</dbReference>
<protein>
    <submittedName>
        <fullName evidence="2">Uncharacterized protein</fullName>
    </submittedName>
</protein>
<dbReference type="EMBL" id="NHYD01002157">
    <property type="protein sequence ID" value="PPQ88075.1"/>
    <property type="molecule type" value="Genomic_DNA"/>
</dbReference>
<keyword evidence="1" id="KW-0732">Signal</keyword>
<accession>A0A409XBF2</accession>
<gene>
    <name evidence="2" type="ORF">CVT25_013683</name>
</gene>
<organism evidence="2 3">
    <name type="scientific">Psilocybe cyanescens</name>
    <dbReference type="NCBI Taxonomy" id="93625"/>
    <lineage>
        <taxon>Eukaryota</taxon>
        <taxon>Fungi</taxon>
        <taxon>Dikarya</taxon>
        <taxon>Basidiomycota</taxon>
        <taxon>Agaricomycotina</taxon>
        <taxon>Agaricomycetes</taxon>
        <taxon>Agaricomycetidae</taxon>
        <taxon>Agaricales</taxon>
        <taxon>Agaricineae</taxon>
        <taxon>Strophariaceae</taxon>
        <taxon>Psilocybe</taxon>
    </lineage>
</organism>
<evidence type="ECO:0000313" key="2">
    <source>
        <dbReference type="EMBL" id="PPQ88075.1"/>
    </source>
</evidence>
<name>A0A409XBF2_PSICY</name>
<sequence length="177" mass="18232">MKFLATIALLLPAAYASFPGSTFGVVYNTTSNLIPSTGHLATFSSSSSPDAFTTITTTTPDLGAFFTISGVSAILHDACNINNIAALVPTSPPIEGLQYALQWTTAGTVNLPAGSIIEGFQLGPSPTFDTLTNVNVGPGSWKVSQLGDSGEYVVGWSDDDIAIPITLVKTGTASIVC</sequence>
<feature type="signal peptide" evidence="1">
    <location>
        <begin position="1"/>
        <end position="16"/>
    </location>
</feature>
<evidence type="ECO:0000313" key="3">
    <source>
        <dbReference type="Proteomes" id="UP000283269"/>
    </source>
</evidence>
<reference evidence="2 3" key="1">
    <citation type="journal article" date="2018" name="Evol. Lett.">
        <title>Horizontal gene cluster transfer increased hallucinogenic mushroom diversity.</title>
        <authorList>
            <person name="Reynolds H.T."/>
            <person name="Vijayakumar V."/>
            <person name="Gluck-Thaler E."/>
            <person name="Korotkin H.B."/>
            <person name="Matheny P.B."/>
            <person name="Slot J.C."/>
        </authorList>
    </citation>
    <scope>NUCLEOTIDE SEQUENCE [LARGE SCALE GENOMIC DNA]</scope>
    <source>
        <strain evidence="2 3">2631</strain>
    </source>
</reference>
<keyword evidence="3" id="KW-1185">Reference proteome</keyword>
<feature type="chain" id="PRO_5019137270" evidence="1">
    <location>
        <begin position="17"/>
        <end position="177"/>
    </location>
</feature>
<dbReference type="InParanoid" id="A0A409XBF2"/>
<dbReference type="OrthoDB" id="2934406at2759"/>
<dbReference type="AlphaFoldDB" id="A0A409XBF2"/>
<proteinExistence type="predicted"/>
<evidence type="ECO:0000256" key="1">
    <source>
        <dbReference type="SAM" id="SignalP"/>
    </source>
</evidence>